<keyword evidence="4" id="KW-1185">Reference proteome</keyword>
<organism evidence="3 4">
    <name type="scientific">Cymbomonas tetramitiformis</name>
    <dbReference type="NCBI Taxonomy" id="36881"/>
    <lineage>
        <taxon>Eukaryota</taxon>
        <taxon>Viridiplantae</taxon>
        <taxon>Chlorophyta</taxon>
        <taxon>Pyramimonadophyceae</taxon>
        <taxon>Pyramimonadales</taxon>
        <taxon>Pyramimonadaceae</taxon>
        <taxon>Cymbomonas</taxon>
    </lineage>
</organism>
<evidence type="ECO:0000259" key="2">
    <source>
        <dbReference type="Pfam" id="PF05699"/>
    </source>
</evidence>
<dbReference type="GO" id="GO:0046983">
    <property type="term" value="F:protein dimerization activity"/>
    <property type="evidence" value="ECO:0007669"/>
    <property type="project" value="InterPro"/>
</dbReference>
<dbReference type="Pfam" id="PF05699">
    <property type="entry name" value="Dimer_Tnp_hAT"/>
    <property type="match status" value="1"/>
</dbReference>
<dbReference type="EMBL" id="LGRX02018834">
    <property type="protein sequence ID" value="KAK3259343.1"/>
    <property type="molecule type" value="Genomic_DNA"/>
</dbReference>
<name>A0AAE0FGM5_9CHLO</name>
<evidence type="ECO:0000313" key="4">
    <source>
        <dbReference type="Proteomes" id="UP001190700"/>
    </source>
</evidence>
<dbReference type="Proteomes" id="UP001190700">
    <property type="component" value="Unassembled WGS sequence"/>
</dbReference>
<dbReference type="InterPro" id="IPR008906">
    <property type="entry name" value="HATC_C_dom"/>
</dbReference>
<feature type="region of interest" description="Disordered" evidence="1">
    <location>
        <begin position="1"/>
        <end position="28"/>
    </location>
</feature>
<gene>
    <name evidence="3" type="ORF">CYMTET_31652</name>
</gene>
<dbReference type="AlphaFoldDB" id="A0AAE0FGM5"/>
<feature type="domain" description="HAT C-terminal dimerisation" evidence="2">
    <location>
        <begin position="148"/>
        <end position="214"/>
    </location>
</feature>
<proteinExistence type="predicted"/>
<reference evidence="3 4" key="1">
    <citation type="journal article" date="2015" name="Genome Biol. Evol.">
        <title>Comparative Genomics of a Bacterivorous Green Alga Reveals Evolutionary Causalities and Consequences of Phago-Mixotrophic Mode of Nutrition.</title>
        <authorList>
            <person name="Burns J.A."/>
            <person name="Paasch A."/>
            <person name="Narechania A."/>
            <person name="Kim E."/>
        </authorList>
    </citation>
    <scope>NUCLEOTIDE SEQUENCE [LARGE SCALE GENOMIC DNA]</scope>
    <source>
        <strain evidence="3 4">PLY_AMNH</strain>
    </source>
</reference>
<dbReference type="InterPro" id="IPR012337">
    <property type="entry name" value="RNaseH-like_sf"/>
</dbReference>
<evidence type="ECO:0000256" key="1">
    <source>
        <dbReference type="SAM" id="MobiDB-lite"/>
    </source>
</evidence>
<dbReference type="SUPFAM" id="SSF53098">
    <property type="entry name" value="Ribonuclease H-like"/>
    <property type="match status" value="1"/>
</dbReference>
<evidence type="ECO:0000313" key="3">
    <source>
        <dbReference type="EMBL" id="KAK3259343.1"/>
    </source>
</evidence>
<protein>
    <recommendedName>
        <fullName evidence="2">HAT C-terminal dimerisation domain-containing protein</fullName>
    </recommendedName>
</protein>
<comment type="caution">
    <text evidence="3">The sequence shown here is derived from an EMBL/GenBank/DDBJ whole genome shotgun (WGS) entry which is preliminary data.</text>
</comment>
<accession>A0AAE0FGM5</accession>
<sequence length="228" mass="25469">MAPPYATKWRTGGVEEGRGGGGASAEWSERSLATSEMSEMSLVRVCLGHLHLNFEIIGQWDLGNVIRSLLVLVLGCVYVGTFTKEQAWSLARAAWEQDWKPAEKEVDEPPAKRARIVNTAQFNLLNDERDEEEPPALVAPCSFGDDEFARYLALPDAPRSIKVSPWWVEHKDMFPNVFRVYRQFLAPPASSAGVEKLFSGVDRMHGDLQKCTSECTLKHIMMASAKTK</sequence>